<organism evidence="1 2">
    <name type="scientific">Caballeronia choica</name>
    <dbReference type="NCBI Taxonomy" id="326476"/>
    <lineage>
        <taxon>Bacteria</taxon>
        <taxon>Pseudomonadati</taxon>
        <taxon>Pseudomonadota</taxon>
        <taxon>Betaproteobacteria</taxon>
        <taxon>Burkholderiales</taxon>
        <taxon>Burkholderiaceae</taxon>
        <taxon>Caballeronia</taxon>
    </lineage>
</organism>
<protein>
    <submittedName>
        <fullName evidence="1">Uncharacterized protein</fullName>
    </submittedName>
</protein>
<comment type="caution">
    <text evidence="1">The sequence shown here is derived from an EMBL/GenBank/DDBJ whole genome shotgun (WGS) entry which is preliminary data.</text>
</comment>
<keyword evidence="2" id="KW-1185">Reference proteome</keyword>
<proteinExistence type="predicted"/>
<evidence type="ECO:0000313" key="2">
    <source>
        <dbReference type="Proteomes" id="UP000054770"/>
    </source>
</evidence>
<reference evidence="1" key="1">
    <citation type="submission" date="2016-01" db="EMBL/GenBank/DDBJ databases">
        <authorList>
            <person name="Peeters C."/>
        </authorList>
    </citation>
    <scope>NUCLEOTIDE SEQUENCE [LARGE SCALE GENOMIC DNA]</scope>
    <source>
        <strain evidence="1">LMG 22940</strain>
    </source>
</reference>
<dbReference type="EMBL" id="FCON02000077">
    <property type="protein sequence ID" value="SAL78267.1"/>
    <property type="molecule type" value="Genomic_DNA"/>
</dbReference>
<evidence type="ECO:0000313" key="1">
    <source>
        <dbReference type="EMBL" id="SAL78267.1"/>
    </source>
</evidence>
<gene>
    <name evidence="1" type="ORF">AWB68_05383</name>
</gene>
<name>A0A158KAX2_9BURK</name>
<sequence length="223" mass="25247">MTNAVSDVLHSCPDCLFRMAQSITIRALNLCPFAGAGNCRVFARRGLHRLHRRQHPVQKYWNKRPLIIIDVLSQRSADAAAAAIIGEQGRIDCGFANGLQIRSTHRRTNGTRGTLMCSLCAVSQVGRKDQWYKTKHRKRPRSRSPCRRGSRPAICDDAIHGYHKKVVAYSRIARLMRCTSNDRVSVRTRGRSTGCAACATIIRRRSVRMRQNHAISFVRPTQR</sequence>
<dbReference type="AlphaFoldDB" id="A0A158KAX2"/>
<accession>A0A158KAX2</accession>
<dbReference type="Proteomes" id="UP000054770">
    <property type="component" value="Unassembled WGS sequence"/>
</dbReference>